<evidence type="ECO:0000313" key="3">
    <source>
        <dbReference type="Proteomes" id="UP000198976"/>
    </source>
</evidence>
<proteinExistence type="inferred from homology"/>
<keyword evidence="3" id="KW-1185">Reference proteome</keyword>
<dbReference type="Gene3D" id="3.90.280.10">
    <property type="entry name" value="PEBP-like"/>
    <property type="match status" value="1"/>
</dbReference>
<organism evidence="2 3">
    <name type="scientific">Schaalia radingae</name>
    <dbReference type="NCBI Taxonomy" id="131110"/>
    <lineage>
        <taxon>Bacteria</taxon>
        <taxon>Bacillati</taxon>
        <taxon>Actinomycetota</taxon>
        <taxon>Actinomycetes</taxon>
        <taxon>Actinomycetales</taxon>
        <taxon>Actinomycetaceae</taxon>
        <taxon>Schaalia</taxon>
    </lineage>
</organism>
<dbReference type="NCBIfam" id="TIGR00481">
    <property type="entry name" value="YbhB/YbcL family Raf kinase inhibitor-like protein"/>
    <property type="match status" value="1"/>
</dbReference>
<dbReference type="PANTHER" id="PTHR30289">
    <property type="entry name" value="UNCHARACTERIZED PROTEIN YBCL-RELATED"/>
    <property type="match status" value="1"/>
</dbReference>
<dbReference type="Pfam" id="PF01161">
    <property type="entry name" value="PBP"/>
    <property type="match status" value="1"/>
</dbReference>
<dbReference type="InterPro" id="IPR005247">
    <property type="entry name" value="YbhB_YbcL/LppC-like"/>
</dbReference>
<gene>
    <name evidence="2" type="ORF">SAMN04489714_1008</name>
</gene>
<sequence length="179" mass="19385">MNLNDRPTAPDPYNLLPVDATFPVTSNDIVDNQTLPAIHSAEGGNVSPHLAWSGFPEQTRSFVVTCFDPDAPTPSGWWHWIIVDIPATQTELPQGAGSSDLDLDGAAFHIRADHGDHSYYGAAPPPGDRPHRYIFAVHALDVETLEVDEDASAAQVAFATMFHTIARGRLTATFATPQE</sequence>
<dbReference type="PANTHER" id="PTHR30289:SF1">
    <property type="entry name" value="PEBP (PHOSPHATIDYLETHANOLAMINE-BINDING PROTEIN) FAMILY PROTEIN"/>
    <property type="match status" value="1"/>
</dbReference>
<dbReference type="Proteomes" id="UP000198976">
    <property type="component" value="Chromosome I"/>
</dbReference>
<evidence type="ECO:0000313" key="2">
    <source>
        <dbReference type="EMBL" id="SDT93190.1"/>
    </source>
</evidence>
<accession>A0ABY0V771</accession>
<reference evidence="2 3" key="1">
    <citation type="submission" date="2016-10" db="EMBL/GenBank/DDBJ databases">
        <authorList>
            <person name="Varghese N."/>
            <person name="Submissions S."/>
        </authorList>
    </citation>
    <scope>NUCLEOTIDE SEQUENCE [LARGE SCALE GENOMIC DNA]</scope>
    <source>
        <strain evidence="2 3">DSM 9169</strain>
    </source>
</reference>
<dbReference type="RefSeq" id="WP_092649096.1">
    <property type="nucleotide sequence ID" value="NZ_LT629792.1"/>
</dbReference>
<evidence type="ECO:0000256" key="1">
    <source>
        <dbReference type="ARBA" id="ARBA00007120"/>
    </source>
</evidence>
<evidence type="ECO:0008006" key="4">
    <source>
        <dbReference type="Google" id="ProtNLM"/>
    </source>
</evidence>
<dbReference type="InterPro" id="IPR036610">
    <property type="entry name" value="PEBP-like_sf"/>
</dbReference>
<name>A0ABY0V771_9ACTO</name>
<dbReference type="SUPFAM" id="SSF49777">
    <property type="entry name" value="PEBP-like"/>
    <property type="match status" value="1"/>
</dbReference>
<protein>
    <recommendedName>
        <fullName evidence="4">Phospholipid-binding protein, PBP family</fullName>
    </recommendedName>
</protein>
<dbReference type="InterPro" id="IPR008914">
    <property type="entry name" value="PEBP"/>
</dbReference>
<dbReference type="EMBL" id="LT629792">
    <property type="protein sequence ID" value="SDT93190.1"/>
    <property type="molecule type" value="Genomic_DNA"/>
</dbReference>
<comment type="similarity">
    <text evidence="1">Belongs to the UPF0098 family.</text>
</comment>
<dbReference type="CDD" id="cd00865">
    <property type="entry name" value="PEBP_bact_arch"/>
    <property type="match status" value="1"/>
</dbReference>